<reference evidence="4 5" key="1">
    <citation type="journal article" date="2015" name="Int. J. Syst. Evol. Microbiol.">
        <title>Erwinia iniecta sp. nov., isolated from Russian wheat aphids (Diuraphis noxia).</title>
        <authorList>
            <person name="Campillo T."/>
            <person name="Luna E."/>
            <person name="Portier P."/>
            <person name="Fischer-Le Saux M."/>
            <person name="Lapitan N."/>
            <person name="Tisserat N.A."/>
            <person name="Leach J.E."/>
        </authorList>
    </citation>
    <scope>NUCLEOTIDE SEQUENCE [LARGE SCALE GENOMIC DNA]</scope>
    <source>
        <strain evidence="2 5">B120</strain>
        <strain evidence="3 4">B149</strain>
    </source>
</reference>
<gene>
    <name evidence="2" type="ORF">NG42_08705</name>
    <name evidence="3" type="ORF">NG43_09355</name>
</gene>
<dbReference type="Proteomes" id="UP000036851">
    <property type="component" value="Unassembled WGS sequence"/>
</dbReference>
<dbReference type="NCBIfam" id="TIGR02182">
    <property type="entry name" value="GRXB"/>
    <property type="match status" value="1"/>
</dbReference>
<dbReference type="GO" id="GO:0005829">
    <property type="term" value="C:cytosol"/>
    <property type="evidence" value="ECO:0007669"/>
    <property type="project" value="InterPro"/>
</dbReference>
<name>A0A0L7TEB3_9GAMM</name>
<sequence length="215" mass="24661">MKLYVYDHCPFCVRSRMIFGLKDVACEIITLPNNDEETPTRLIGKKMLPVLVTESNEAIGESMDIVIYIDEAYGASVLTVPDNSAIEAWMEEAIKLIYPLAIPRWASSDFEEFRQDVARQYFVNKKEAVFGSFSCLLEHTEIMVTEINEKLAVLELLFSQQERDTGHFSLTDIRLFPLLRSLSIVKGVHWPSRVNAWRREMAVRSQVNLNDDIAI</sequence>
<protein>
    <submittedName>
        <fullName evidence="3">Glutaredoxin</fullName>
    </submittedName>
</protein>
<dbReference type="NCBIfam" id="NF007702">
    <property type="entry name" value="PRK10387.1"/>
    <property type="match status" value="1"/>
</dbReference>
<dbReference type="PANTHER" id="PTHR43968">
    <property type="match status" value="1"/>
</dbReference>
<dbReference type="STRING" id="1560201.NG42_08705"/>
<evidence type="ECO:0000313" key="4">
    <source>
        <dbReference type="Proteomes" id="UP000036851"/>
    </source>
</evidence>
<dbReference type="EMBL" id="JRXF01000012">
    <property type="protein sequence ID" value="KOC93702.1"/>
    <property type="molecule type" value="Genomic_DNA"/>
</dbReference>
<dbReference type="InterPro" id="IPR050983">
    <property type="entry name" value="GST_Omega/HSP26"/>
</dbReference>
<dbReference type="InterPro" id="IPR036249">
    <property type="entry name" value="Thioredoxin-like_sf"/>
</dbReference>
<dbReference type="InterPro" id="IPR004045">
    <property type="entry name" value="Glutathione_S-Trfase_N"/>
</dbReference>
<dbReference type="EMBL" id="JRXE01000010">
    <property type="protein sequence ID" value="KOC90520.1"/>
    <property type="molecule type" value="Genomic_DNA"/>
</dbReference>
<evidence type="ECO:0000313" key="3">
    <source>
        <dbReference type="EMBL" id="KOC93702.1"/>
    </source>
</evidence>
<evidence type="ECO:0000313" key="5">
    <source>
        <dbReference type="Proteomes" id="UP000037088"/>
    </source>
</evidence>
<dbReference type="Pfam" id="PF13417">
    <property type="entry name" value="GST_N_3"/>
    <property type="match status" value="1"/>
</dbReference>
<accession>A0A0L7TEB3</accession>
<dbReference type="PROSITE" id="PS50404">
    <property type="entry name" value="GST_NTER"/>
    <property type="match status" value="1"/>
</dbReference>
<dbReference type="PROSITE" id="PS51354">
    <property type="entry name" value="GLUTAREDOXIN_2"/>
    <property type="match status" value="1"/>
</dbReference>
<dbReference type="InterPro" id="IPR007494">
    <property type="entry name" value="Glutaredoxin2_C"/>
</dbReference>
<feature type="domain" description="GST N-terminal" evidence="1">
    <location>
        <begin position="1"/>
        <end position="77"/>
    </location>
</feature>
<dbReference type="AlphaFoldDB" id="A0A0L7TEB3"/>
<evidence type="ECO:0000313" key="2">
    <source>
        <dbReference type="EMBL" id="KOC90520.1"/>
    </source>
</evidence>
<dbReference type="InterPro" id="IPR011901">
    <property type="entry name" value="Grx2"/>
</dbReference>
<dbReference type="SUPFAM" id="SSF47616">
    <property type="entry name" value="GST C-terminal domain-like"/>
    <property type="match status" value="1"/>
</dbReference>
<dbReference type="Proteomes" id="UP000037088">
    <property type="component" value="Unassembled WGS sequence"/>
</dbReference>
<dbReference type="PATRIC" id="fig|1560201.3.peg.1848"/>
<dbReference type="PANTHER" id="PTHR43968:SF6">
    <property type="entry name" value="GLUTATHIONE S-TRANSFERASE OMEGA"/>
    <property type="match status" value="1"/>
</dbReference>
<dbReference type="RefSeq" id="WP_052898984.1">
    <property type="nucleotide sequence ID" value="NZ_JRXE01000010.1"/>
</dbReference>
<dbReference type="Gene3D" id="1.20.1050.10">
    <property type="match status" value="1"/>
</dbReference>
<dbReference type="Gene3D" id="3.40.30.10">
    <property type="entry name" value="Glutaredoxin"/>
    <property type="match status" value="1"/>
</dbReference>
<evidence type="ECO:0000259" key="1">
    <source>
        <dbReference type="PROSITE" id="PS50404"/>
    </source>
</evidence>
<dbReference type="OrthoDB" id="5291571at2"/>
<dbReference type="InterPro" id="IPR036282">
    <property type="entry name" value="Glutathione-S-Trfase_C_sf"/>
</dbReference>
<keyword evidence="5" id="KW-1185">Reference proteome</keyword>
<dbReference type="CDD" id="cd03199">
    <property type="entry name" value="GST_C_GRX2"/>
    <property type="match status" value="1"/>
</dbReference>
<dbReference type="SUPFAM" id="SSF52833">
    <property type="entry name" value="Thioredoxin-like"/>
    <property type="match status" value="1"/>
</dbReference>
<comment type="caution">
    <text evidence="3">The sequence shown here is derived from an EMBL/GenBank/DDBJ whole genome shotgun (WGS) entry which is preliminary data.</text>
</comment>
<organism evidence="3 4">
    <name type="scientific">Winslowiella iniecta</name>
    <dbReference type="NCBI Taxonomy" id="1560201"/>
    <lineage>
        <taxon>Bacteria</taxon>
        <taxon>Pseudomonadati</taxon>
        <taxon>Pseudomonadota</taxon>
        <taxon>Gammaproteobacteria</taxon>
        <taxon>Enterobacterales</taxon>
        <taxon>Erwiniaceae</taxon>
        <taxon>Winslowiella</taxon>
    </lineage>
</organism>
<proteinExistence type="predicted"/>
<dbReference type="Pfam" id="PF04399">
    <property type="entry name" value="Glutaredoxin2_C"/>
    <property type="match status" value="1"/>
</dbReference>